<evidence type="ECO:0000313" key="1">
    <source>
        <dbReference type="EMBL" id="MUV15505.1"/>
    </source>
</evidence>
<evidence type="ECO:0000313" key="2">
    <source>
        <dbReference type="Proteomes" id="UP000479692"/>
    </source>
</evidence>
<name>A0A7C9LYW5_9GAMM</name>
<dbReference type="RefSeq" id="WP_156643095.1">
    <property type="nucleotide sequence ID" value="NZ_WOXT01000005.1"/>
</dbReference>
<protein>
    <submittedName>
        <fullName evidence="1">Uncharacterized protein</fullName>
    </submittedName>
</protein>
<reference evidence="1 2" key="1">
    <citation type="submission" date="2019-12" db="EMBL/GenBank/DDBJ databases">
        <authorList>
            <person name="Xu J."/>
        </authorList>
    </citation>
    <scope>NUCLEOTIDE SEQUENCE [LARGE SCALE GENOMIC DNA]</scope>
    <source>
        <strain evidence="1 2">HX-5-24</strain>
    </source>
</reference>
<keyword evidence="2" id="KW-1185">Reference proteome</keyword>
<proteinExistence type="predicted"/>
<dbReference type="EMBL" id="WOXT01000005">
    <property type="protein sequence ID" value="MUV15505.1"/>
    <property type="molecule type" value="Genomic_DNA"/>
</dbReference>
<gene>
    <name evidence="1" type="ORF">GN331_14960</name>
</gene>
<accession>A0A7C9LYW5</accession>
<comment type="caution">
    <text evidence="1">The sequence shown here is derived from an EMBL/GenBank/DDBJ whole genome shotgun (WGS) entry which is preliminary data.</text>
</comment>
<sequence>MKSKDFLDLNLRDLRESMPHLLANSTGARHFLAIFGGVAGAIVNAAREFGPDAEIYATYNVGKMLVDFAAEQEAASRAAAEPPTIILDPYAHGGEDFERPLDQLVRRKKEMERVEKSPT</sequence>
<dbReference type="AlphaFoldDB" id="A0A7C9LYW5"/>
<dbReference type="Proteomes" id="UP000479692">
    <property type="component" value="Unassembled WGS sequence"/>
</dbReference>
<organism evidence="1 2">
    <name type="scientific">Noviluteimonas gilva</name>
    <dbReference type="NCBI Taxonomy" id="2682097"/>
    <lineage>
        <taxon>Bacteria</taxon>
        <taxon>Pseudomonadati</taxon>
        <taxon>Pseudomonadota</taxon>
        <taxon>Gammaproteobacteria</taxon>
        <taxon>Lysobacterales</taxon>
        <taxon>Lysobacteraceae</taxon>
        <taxon>Noviluteimonas</taxon>
    </lineage>
</organism>